<sequence length="239" mass="27365">MATPNPGEPVKKKNVIKRMADSMSTQRIVIDLNYENFMSEKERMSLAKQLEFCYSSNRYSAQPFQLYFTSTVDIIVSERFVQTIPYWRSWDVFWKNENFMHLFKSEDLVYLTGDSPNILIDLDPKSVYIIGGLVDHNRHKGLTLRRAESCGIRHACLPIAEHLKLSSSKVLTVDQGTSCMKGESFGLKTVLYCFLVFKILVEFQNCNDWLGALLAVVPSRKLLRLNSGDHPTVETEKLA</sequence>
<keyword evidence="3" id="KW-0808">Transferase</keyword>
<protein>
    <recommendedName>
        <fullName evidence="1">tRNA (guanine(9)-N(1))-methyltransferase</fullName>
        <ecNumber evidence="1">2.1.1.221</ecNumber>
    </recommendedName>
</protein>
<accession>A0AA38HJ36</accession>
<dbReference type="Gene3D" id="3.40.1280.30">
    <property type="match status" value="1"/>
</dbReference>
<keyword evidence="4" id="KW-0949">S-adenosyl-L-methionine</keyword>
<dbReference type="InterPro" id="IPR028564">
    <property type="entry name" value="MT_TRM10-typ"/>
</dbReference>
<name>A0AA38HJ36_9CUCU</name>
<evidence type="ECO:0000256" key="2">
    <source>
        <dbReference type="ARBA" id="ARBA00022603"/>
    </source>
</evidence>
<dbReference type="InterPro" id="IPR038459">
    <property type="entry name" value="MT_TRM10-typ_sf"/>
</dbReference>
<dbReference type="GO" id="GO:0002939">
    <property type="term" value="P:tRNA N1-guanine methylation"/>
    <property type="evidence" value="ECO:0007669"/>
    <property type="project" value="TreeGrafter"/>
</dbReference>
<evidence type="ECO:0000313" key="8">
    <source>
        <dbReference type="Proteomes" id="UP001168821"/>
    </source>
</evidence>
<feature type="domain" description="SAM-dependent MTase TRM10-type" evidence="6">
    <location>
        <begin position="11"/>
        <end position="224"/>
    </location>
</feature>
<reference evidence="7" key="1">
    <citation type="journal article" date="2023" name="G3 (Bethesda)">
        <title>Whole genome assemblies of Zophobas morio and Tenebrio molitor.</title>
        <authorList>
            <person name="Kaur S."/>
            <person name="Stinson S.A."/>
            <person name="diCenzo G.C."/>
        </authorList>
    </citation>
    <scope>NUCLEOTIDE SEQUENCE</scope>
    <source>
        <strain evidence="7">QUZm001</strain>
    </source>
</reference>
<evidence type="ECO:0000256" key="5">
    <source>
        <dbReference type="ARBA" id="ARBA00048434"/>
    </source>
</evidence>
<keyword evidence="2" id="KW-0489">Methyltransferase</keyword>
<evidence type="ECO:0000259" key="6">
    <source>
        <dbReference type="PROSITE" id="PS51675"/>
    </source>
</evidence>
<gene>
    <name evidence="7" type="ORF">Zmor_008921</name>
</gene>
<dbReference type="GO" id="GO:0005634">
    <property type="term" value="C:nucleus"/>
    <property type="evidence" value="ECO:0007669"/>
    <property type="project" value="TreeGrafter"/>
</dbReference>
<evidence type="ECO:0000256" key="1">
    <source>
        <dbReference type="ARBA" id="ARBA00012797"/>
    </source>
</evidence>
<dbReference type="EC" id="2.1.1.221" evidence="1"/>
<proteinExistence type="predicted"/>
<dbReference type="GO" id="GO:0052905">
    <property type="term" value="F:tRNA (guanosine(9)-N1)-methyltransferase activity"/>
    <property type="evidence" value="ECO:0007669"/>
    <property type="project" value="UniProtKB-EC"/>
</dbReference>
<evidence type="ECO:0000256" key="3">
    <source>
        <dbReference type="ARBA" id="ARBA00022679"/>
    </source>
</evidence>
<organism evidence="7 8">
    <name type="scientific">Zophobas morio</name>
    <dbReference type="NCBI Taxonomy" id="2755281"/>
    <lineage>
        <taxon>Eukaryota</taxon>
        <taxon>Metazoa</taxon>
        <taxon>Ecdysozoa</taxon>
        <taxon>Arthropoda</taxon>
        <taxon>Hexapoda</taxon>
        <taxon>Insecta</taxon>
        <taxon>Pterygota</taxon>
        <taxon>Neoptera</taxon>
        <taxon>Endopterygota</taxon>
        <taxon>Coleoptera</taxon>
        <taxon>Polyphaga</taxon>
        <taxon>Cucujiformia</taxon>
        <taxon>Tenebrionidae</taxon>
        <taxon>Zophobas</taxon>
    </lineage>
</organism>
<dbReference type="AlphaFoldDB" id="A0AA38HJ36"/>
<dbReference type="EMBL" id="JALNTZ010002550">
    <property type="protein sequence ID" value="KAJ3616949.1"/>
    <property type="molecule type" value="Genomic_DNA"/>
</dbReference>
<keyword evidence="8" id="KW-1185">Reference proteome</keyword>
<dbReference type="PROSITE" id="PS51675">
    <property type="entry name" value="SAM_MT_TRM10"/>
    <property type="match status" value="1"/>
</dbReference>
<comment type="catalytic activity">
    <reaction evidence="5">
        <text>guanosine(9) in tRNA + S-adenosyl-L-methionine = N(1)-methylguanosine(9) in tRNA + S-adenosyl-L-homocysteine + H(+)</text>
        <dbReference type="Rhea" id="RHEA:43156"/>
        <dbReference type="Rhea" id="RHEA-COMP:10367"/>
        <dbReference type="Rhea" id="RHEA-COMP:10368"/>
        <dbReference type="ChEBI" id="CHEBI:15378"/>
        <dbReference type="ChEBI" id="CHEBI:57856"/>
        <dbReference type="ChEBI" id="CHEBI:59789"/>
        <dbReference type="ChEBI" id="CHEBI:73542"/>
        <dbReference type="ChEBI" id="CHEBI:74269"/>
        <dbReference type="EC" id="2.1.1.221"/>
    </reaction>
</comment>
<comment type="caution">
    <text evidence="7">The sequence shown here is derived from an EMBL/GenBank/DDBJ whole genome shotgun (WGS) entry which is preliminary data.</text>
</comment>
<dbReference type="Proteomes" id="UP001168821">
    <property type="component" value="Unassembled WGS sequence"/>
</dbReference>
<dbReference type="PANTHER" id="PTHR13563:SF13">
    <property type="entry name" value="TRNA METHYLTRANSFERASE 10 HOMOLOG A"/>
    <property type="match status" value="1"/>
</dbReference>
<dbReference type="PANTHER" id="PTHR13563">
    <property type="entry name" value="TRNA (GUANINE-9-) METHYLTRANSFERASE"/>
    <property type="match status" value="1"/>
</dbReference>
<dbReference type="GO" id="GO:0000049">
    <property type="term" value="F:tRNA binding"/>
    <property type="evidence" value="ECO:0007669"/>
    <property type="project" value="TreeGrafter"/>
</dbReference>
<evidence type="ECO:0000256" key="4">
    <source>
        <dbReference type="ARBA" id="ARBA00022691"/>
    </source>
</evidence>
<dbReference type="InterPro" id="IPR007356">
    <property type="entry name" value="tRNA_m1G_MeTrfase_euk"/>
</dbReference>
<evidence type="ECO:0000313" key="7">
    <source>
        <dbReference type="EMBL" id="KAJ3616949.1"/>
    </source>
</evidence>